<sequence>MRYEDVTTDCALLDPADDGRHKLRDEPLARESTVFCIELPEHGIAGWVYPRVTGDGLAGGTICAFGPGVPGGSIFESFRNVPVADDACFKDWDVGGVRLTLGDPLRTAHIVYTGERVAMDFTFEATHPAYSYDSHPDGCPQYFADNRFEQSGRVKGTITIEGRTIPFDTLGQRDHSWGTRNWGVNYHYKWFHATGEDSAIHFFKMEYLGRHLIRGYVYKDGHMSQIADVDVIDFVLDQDMIHKEIEVSIKDVAGRTTHILSKHFAHQVYPIDELNILNEVATTTVIDGKPGLGWCEMYWDSRYLAHMKQHAHIRR</sequence>
<dbReference type="Proteomes" id="UP000648075">
    <property type="component" value="Unassembled WGS sequence"/>
</dbReference>
<keyword evidence="4" id="KW-1185">Reference proteome</keyword>
<dbReference type="EMBL" id="BMZA01000001">
    <property type="protein sequence ID" value="GGY92447.1"/>
    <property type="molecule type" value="Genomic_DNA"/>
</dbReference>
<feature type="domain" description="DUF7064" evidence="1">
    <location>
        <begin position="181"/>
        <end position="299"/>
    </location>
</feature>
<dbReference type="Pfam" id="PF23213">
    <property type="entry name" value="DUF7065"/>
    <property type="match status" value="1"/>
</dbReference>
<reference evidence="3" key="1">
    <citation type="journal article" date="2014" name="Int. J. Syst. Evol. Microbiol.">
        <title>Complete genome sequence of Corynebacterium casei LMG S-19264T (=DSM 44701T), isolated from a smear-ripened cheese.</title>
        <authorList>
            <consortium name="US DOE Joint Genome Institute (JGI-PGF)"/>
            <person name="Walter F."/>
            <person name="Albersmeier A."/>
            <person name="Kalinowski J."/>
            <person name="Ruckert C."/>
        </authorList>
    </citation>
    <scope>NUCLEOTIDE SEQUENCE</scope>
    <source>
        <strain evidence="3">KCTC 32255</strain>
    </source>
</reference>
<feature type="domain" description="DUF7065" evidence="2">
    <location>
        <begin position="74"/>
        <end position="180"/>
    </location>
</feature>
<dbReference type="SUPFAM" id="SSF159245">
    <property type="entry name" value="AttH-like"/>
    <property type="match status" value="1"/>
</dbReference>
<reference evidence="3" key="2">
    <citation type="submission" date="2020-09" db="EMBL/GenBank/DDBJ databases">
        <authorList>
            <person name="Sun Q."/>
            <person name="Kim S."/>
        </authorList>
    </citation>
    <scope>NUCLEOTIDE SEQUENCE</scope>
    <source>
        <strain evidence="3">KCTC 32255</strain>
    </source>
</reference>
<dbReference type="AlphaFoldDB" id="A0A918UDA7"/>
<comment type="caution">
    <text evidence="3">The sequence shown here is derived from an EMBL/GenBank/DDBJ whole genome shotgun (WGS) entry which is preliminary data.</text>
</comment>
<accession>A0A918UDA7</accession>
<evidence type="ECO:0000259" key="1">
    <source>
        <dbReference type="Pfam" id="PF23212"/>
    </source>
</evidence>
<gene>
    <name evidence="3" type="ORF">GCM10011614_04050</name>
</gene>
<evidence type="ECO:0000313" key="4">
    <source>
        <dbReference type="Proteomes" id="UP000648075"/>
    </source>
</evidence>
<protein>
    <recommendedName>
        <fullName evidence="5">AttH domain-containing protein</fullName>
    </recommendedName>
</protein>
<name>A0A918UDA7_9SPHN</name>
<evidence type="ECO:0000259" key="2">
    <source>
        <dbReference type="Pfam" id="PF23213"/>
    </source>
</evidence>
<evidence type="ECO:0008006" key="5">
    <source>
        <dbReference type="Google" id="ProtNLM"/>
    </source>
</evidence>
<dbReference type="RefSeq" id="WP_189619414.1">
    <property type="nucleotide sequence ID" value="NZ_BMZA01000001.1"/>
</dbReference>
<dbReference type="InterPro" id="IPR055492">
    <property type="entry name" value="DUF7064"/>
</dbReference>
<organism evidence="3 4">
    <name type="scientific">Novosphingobium colocasiae</name>
    <dbReference type="NCBI Taxonomy" id="1256513"/>
    <lineage>
        <taxon>Bacteria</taxon>
        <taxon>Pseudomonadati</taxon>
        <taxon>Pseudomonadota</taxon>
        <taxon>Alphaproteobacteria</taxon>
        <taxon>Sphingomonadales</taxon>
        <taxon>Sphingomonadaceae</taxon>
        <taxon>Novosphingobium</taxon>
    </lineage>
</organism>
<proteinExistence type="predicted"/>
<evidence type="ECO:0000313" key="3">
    <source>
        <dbReference type="EMBL" id="GGY92447.1"/>
    </source>
</evidence>
<dbReference type="InterPro" id="IPR055493">
    <property type="entry name" value="DUF7065"/>
</dbReference>
<dbReference type="Pfam" id="PF23212">
    <property type="entry name" value="DUF7064"/>
    <property type="match status" value="1"/>
</dbReference>